<dbReference type="Proteomes" id="UP001189143">
    <property type="component" value="Unassembled WGS sequence"/>
</dbReference>
<comment type="caution">
    <text evidence="1">The sequence shown here is derived from an EMBL/GenBank/DDBJ whole genome shotgun (WGS) entry which is preliminary data.</text>
</comment>
<evidence type="ECO:0000313" key="2">
    <source>
        <dbReference type="EMBL" id="CAI3652664.1"/>
    </source>
</evidence>
<accession>A0AA86MGX2</accession>
<dbReference type="EMBL" id="CAMTCP010000253">
    <property type="protein sequence ID" value="CAI3652664.1"/>
    <property type="molecule type" value="Genomic_DNA"/>
</dbReference>
<reference evidence="1" key="1">
    <citation type="submission" date="2021-10" db="EMBL/GenBank/DDBJ databases">
        <authorList>
            <person name="Mesa V."/>
        </authorList>
    </citation>
    <scope>NUCLEOTIDE SEQUENCE</scope>
    <source>
        <strain evidence="1">CC3_PB</strain>
    </source>
</reference>
<evidence type="ECO:0000313" key="1">
    <source>
        <dbReference type="EMBL" id="CAG9701550.1"/>
    </source>
</evidence>
<name>A0AA86MGX2_9CLOT</name>
<sequence>MYKNRYKLSTIESLYLFLILLKTIDVRFIVRYNNSMEEFLNYFNSLDNKDKEYSFAGNDNSNNNIRKYIIWFDKNSSKSYSEIVYVVMNIKSVQYLEI</sequence>
<evidence type="ECO:0000313" key="3">
    <source>
        <dbReference type="Proteomes" id="UP000789738"/>
    </source>
</evidence>
<dbReference type="AlphaFoldDB" id="A0AA86MGX2"/>
<proteinExistence type="predicted"/>
<organism evidence="1 3">
    <name type="scientific">Clostridium neonatale</name>
    <dbReference type="NCBI Taxonomy" id="137838"/>
    <lineage>
        <taxon>Bacteria</taxon>
        <taxon>Bacillati</taxon>
        <taxon>Bacillota</taxon>
        <taxon>Clostridia</taxon>
        <taxon>Eubacteriales</taxon>
        <taxon>Clostridiaceae</taxon>
        <taxon>Clostridium</taxon>
    </lineage>
</organism>
<reference evidence="2" key="2">
    <citation type="submission" date="2022-10" db="EMBL/GenBank/DDBJ databases">
        <authorList>
            <person name="Aires J."/>
            <person name="Mesa V."/>
        </authorList>
    </citation>
    <scope>NUCLEOTIDE SEQUENCE</scope>
    <source>
        <strain evidence="2">Clostridium neonatale JD116</strain>
    </source>
</reference>
<gene>
    <name evidence="2" type="ORF">CNEO2_540011</name>
    <name evidence="1" type="ORF">CNEO_10084</name>
</gene>
<protein>
    <submittedName>
        <fullName evidence="1">Uncharacterized protein</fullName>
    </submittedName>
</protein>
<dbReference type="EMBL" id="CAKJVE010000001">
    <property type="protein sequence ID" value="CAG9701550.1"/>
    <property type="molecule type" value="Genomic_DNA"/>
</dbReference>
<dbReference type="Proteomes" id="UP000789738">
    <property type="component" value="Unassembled WGS sequence"/>
</dbReference>